<name>G9MHZ8_HYPVG</name>
<reference evidence="1 2" key="1">
    <citation type="journal article" date="2011" name="Genome Biol.">
        <title>Comparative genome sequence analysis underscores mycoparasitism as the ancestral life style of Trichoderma.</title>
        <authorList>
            <person name="Kubicek C.P."/>
            <person name="Herrera-Estrella A."/>
            <person name="Seidl-Seiboth V."/>
            <person name="Martinez D.A."/>
            <person name="Druzhinina I.S."/>
            <person name="Thon M."/>
            <person name="Zeilinger S."/>
            <person name="Casas-Flores S."/>
            <person name="Horwitz B.A."/>
            <person name="Mukherjee P.K."/>
            <person name="Mukherjee M."/>
            <person name="Kredics L."/>
            <person name="Alcaraz L.D."/>
            <person name="Aerts A."/>
            <person name="Antal Z."/>
            <person name="Atanasova L."/>
            <person name="Cervantes-Badillo M.G."/>
            <person name="Challacombe J."/>
            <person name="Chertkov O."/>
            <person name="McCluskey K."/>
            <person name="Coulpier F."/>
            <person name="Deshpande N."/>
            <person name="von Doehren H."/>
            <person name="Ebbole D.J."/>
            <person name="Esquivel-Naranjo E.U."/>
            <person name="Fekete E."/>
            <person name="Flipphi M."/>
            <person name="Glaser F."/>
            <person name="Gomez-Rodriguez E.Y."/>
            <person name="Gruber S."/>
            <person name="Han C."/>
            <person name="Henrissat B."/>
            <person name="Hermosa R."/>
            <person name="Hernandez-Onate M."/>
            <person name="Karaffa L."/>
            <person name="Kosti I."/>
            <person name="Le Crom S."/>
            <person name="Lindquist E."/>
            <person name="Lucas S."/>
            <person name="Luebeck M."/>
            <person name="Luebeck P.S."/>
            <person name="Margeot A."/>
            <person name="Metz B."/>
            <person name="Misra M."/>
            <person name="Nevalainen H."/>
            <person name="Omann M."/>
            <person name="Packer N."/>
            <person name="Perrone G."/>
            <person name="Uresti-Rivera E.E."/>
            <person name="Salamov A."/>
            <person name="Schmoll M."/>
            <person name="Seiboth B."/>
            <person name="Shapiro H."/>
            <person name="Sukno S."/>
            <person name="Tamayo-Ramos J.A."/>
            <person name="Tisch D."/>
            <person name="Wiest A."/>
            <person name="Wilkinson H.H."/>
            <person name="Zhang M."/>
            <person name="Coutinho P.M."/>
            <person name="Kenerley C.M."/>
            <person name="Monte E."/>
            <person name="Baker S.E."/>
            <person name="Grigoriev I.V."/>
        </authorList>
    </citation>
    <scope>NUCLEOTIDE SEQUENCE [LARGE SCALE GENOMIC DNA]</scope>
    <source>
        <strain evidence="2">Gv29-8 / FGSC 10586</strain>
    </source>
</reference>
<dbReference type="HOGENOM" id="CLU_2740361_0_0_1"/>
<keyword evidence="2" id="KW-1185">Reference proteome</keyword>
<organism evidence="1 2">
    <name type="scientific">Hypocrea virens (strain Gv29-8 / FGSC 10586)</name>
    <name type="common">Gliocladium virens</name>
    <name type="synonym">Trichoderma virens</name>
    <dbReference type="NCBI Taxonomy" id="413071"/>
    <lineage>
        <taxon>Eukaryota</taxon>
        <taxon>Fungi</taxon>
        <taxon>Dikarya</taxon>
        <taxon>Ascomycota</taxon>
        <taxon>Pezizomycotina</taxon>
        <taxon>Sordariomycetes</taxon>
        <taxon>Hypocreomycetidae</taxon>
        <taxon>Hypocreales</taxon>
        <taxon>Hypocreaceae</taxon>
        <taxon>Trichoderma</taxon>
    </lineage>
</organism>
<protein>
    <submittedName>
        <fullName evidence="1">Uncharacterized protein</fullName>
    </submittedName>
</protein>
<gene>
    <name evidence="1" type="ORF">TRIVIDRAFT_218500</name>
</gene>
<evidence type="ECO:0000313" key="1">
    <source>
        <dbReference type="EMBL" id="EHK26333.1"/>
    </source>
</evidence>
<dbReference type="VEuPathDB" id="FungiDB:TRIVIDRAFT_218500"/>
<dbReference type="InParanoid" id="G9MHZ8"/>
<sequence length="71" mass="8321">MLILWSTDANLSEGLNKALGDIRELATQIICYFEDLEDVPDEPEPRFPLELDLQIFYFMRIEIDFMGIHQS</sequence>
<accession>G9MHZ8</accession>
<proteinExistence type="predicted"/>
<dbReference type="RefSeq" id="XP_013960543.1">
    <property type="nucleotide sequence ID" value="XM_014105068.1"/>
</dbReference>
<dbReference type="GeneID" id="25791347"/>
<dbReference type="Proteomes" id="UP000007115">
    <property type="component" value="Unassembled WGS sequence"/>
</dbReference>
<dbReference type="EMBL" id="ABDF02000002">
    <property type="protein sequence ID" value="EHK26333.1"/>
    <property type="molecule type" value="Genomic_DNA"/>
</dbReference>
<comment type="caution">
    <text evidence="1">The sequence shown here is derived from an EMBL/GenBank/DDBJ whole genome shotgun (WGS) entry which is preliminary data.</text>
</comment>
<dbReference type="AlphaFoldDB" id="G9MHZ8"/>
<evidence type="ECO:0000313" key="2">
    <source>
        <dbReference type="Proteomes" id="UP000007115"/>
    </source>
</evidence>